<dbReference type="RefSeq" id="WP_010653913.1">
    <property type="nucleotide sequence ID" value="NZ_UGGT01000001.1"/>
</dbReference>
<dbReference type="EMBL" id="UGGT01000001">
    <property type="protein sequence ID" value="STO21643.1"/>
    <property type="molecule type" value="Genomic_DNA"/>
</dbReference>
<dbReference type="GeneID" id="93291729"/>
<keyword evidence="2" id="KW-0812">Transmembrane</keyword>
<proteinExistence type="predicted"/>
<name>A0A377GA57_9GAMM</name>
<reference evidence="3 4" key="1">
    <citation type="submission" date="2018-06" db="EMBL/GenBank/DDBJ databases">
        <authorList>
            <consortium name="Pathogen Informatics"/>
            <person name="Doyle S."/>
        </authorList>
    </citation>
    <scope>NUCLEOTIDE SEQUENCE [LARGE SCALE GENOMIC DNA]</scope>
    <source>
        <strain evidence="3 4">NCTC11370</strain>
    </source>
</reference>
<dbReference type="STRING" id="1094715.GCA_000236165_00714"/>
<keyword evidence="2" id="KW-0472">Membrane</keyword>
<accession>A0A377GA57</accession>
<dbReference type="AlphaFoldDB" id="A0A377GA57"/>
<keyword evidence="2" id="KW-1133">Transmembrane helix</keyword>
<feature type="transmembrane region" description="Helical" evidence="2">
    <location>
        <begin position="52"/>
        <end position="81"/>
    </location>
</feature>
<evidence type="ECO:0000256" key="1">
    <source>
        <dbReference type="SAM" id="MobiDB-lite"/>
    </source>
</evidence>
<organism evidence="3 4">
    <name type="scientific">Fluoribacter dumoffii</name>
    <dbReference type="NCBI Taxonomy" id="463"/>
    <lineage>
        <taxon>Bacteria</taxon>
        <taxon>Pseudomonadati</taxon>
        <taxon>Pseudomonadota</taxon>
        <taxon>Gammaproteobacteria</taxon>
        <taxon>Legionellales</taxon>
        <taxon>Legionellaceae</taxon>
        <taxon>Fluoribacter</taxon>
    </lineage>
</organism>
<dbReference type="OrthoDB" id="5654293at2"/>
<protein>
    <submittedName>
        <fullName evidence="3">Uncharacterized protein</fullName>
    </submittedName>
</protein>
<sequence>MAKKNKRQAEDTNYSFLFQCMAALTTAAIVTAGIIAAATLKSAAVSAIAAQTLLASAFVFTPVFPMALIAISLVFVLPFLFGCNNNTSTVARTTRSSNYTDNGNFTFYTSPSVYTPYPGYPIPASGSSVYINDNHSHRHPSSQGTVHGHGGANTDRHDGAINRHGHGHF</sequence>
<feature type="transmembrane region" description="Helical" evidence="2">
    <location>
        <begin position="16"/>
        <end position="40"/>
    </location>
</feature>
<gene>
    <name evidence="3" type="ORF">NCTC11370_01711</name>
</gene>
<feature type="region of interest" description="Disordered" evidence="1">
    <location>
        <begin position="134"/>
        <end position="169"/>
    </location>
</feature>
<evidence type="ECO:0000256" key="2">
    <source>
        <dbReference type="SAM" id="Phobius"/>
    </source>
</evidence>
<evidence type="ECO:0000313" key="4">
    <source>
        <dbReference type="Proteomes" id="UP000254554"/>
    </source>
</evidence>
<keyword evidence="4" id="KW-1185">Reference proteome</keyword>
<evidence type="ECO:0000313" key="3">
    <source>
        <dbReference type="EMBL" id="STO21643.1"/>
    </source>
</evidence>
<dbReference type="Proteomes" id="UP000254554">
    <property type="component" value="Unassembled WGS sequence"/>
</dbReference>